<keyword evidence="3 6" id="KW-0812">Transmembrane</keyword>
<dbReference type="KEGG" id="blau:DQQ01_11955"/>
<dbReference type="Pfam" id="PF01545">
    <property type="entry name" value="Cation_efflux"/>
    <property type="match status" value="1"/>
</dbReference>
<gene>
    <name evidence="8" type="ORF">DQQ01_11955</name>
</gene>
<keyword evidence="9" id="KW-1185">Reference proteome</keyword>
<feature type="transmembrane region" description="Helical" evidence="6">
    <location>
        <begin position="178"/>
        <end position="197"/>
    </location>
</feature>
<dbReference type="OrthoDB" id="1926678at2"/>
<evidence type="ECO:0000256" key="1">
    <source>
        <dbReference type="ARBA" id="ARBA00004141"/>
    </source>
</evidence>
<evidence type="ECO:0000259" key="7">
    <source>
        <dbReference type="Pfam" id="PF01545"/>
    </source>
</evidence>
<keyword evidence="4 6" id="KW-1133">Transmembrane helix</keyword>
<dbReference type="GO" id="GO:0015341">
    <property type="term" value="F:zinc efflux antiporter activity"/>
    <property type="evidence" value="ECO:0007669"/>
    <property type="project" value="TreeGrafter"/>
</dbReference>
<sequence length="300" mass="34161">MITEKKEKLILKISFFSGLLFAVFEFIFAIYSHSQSSLTDAVYDTAELVFIALLLFLTPLFHKPISEKRPFGYFQIETIFIIIKGIMMLSVTLGVSAEVLHSVISGGNTVDNGLVSIFQCFLGIASIIIFIAMNRLSNNLSSPTIKAELLGWKLDIAYSLGMSFAFFISLYLEKTPFYFLAPYFDQIVAIIIMVFMLPESIKVLWRAIKDIFLFSPDKELVEKIKMLCNPIMEQYHFEPVFYDITKTGRHLWIAVYFQIETNVLAMNDLAAALKSVNEIVTAEFEECSCELIPDPFSLDY</sequence>
<dbReference type="GO" id="GO:0005886">
    <property type="term" value="C:plasma membrane"/>
    <property type="evidence" value="ECO:0007669"/>
    <property type="project" value="TreeGrafter"/>
</dbReference>
<dbReference type="EMBL" id="CP030280">
    <property type="protein sequence ID" value="AWY98738.1"/>
    <property type="molecule type" value="Genomic_DNA"/>
</dbReference>
<keyword evidence="2" id="KW-0813">Transport</keyword>
<dbReference type="GO" id="GO:0006882">
    <property type="term" value="P:intracellular zinc ion homeostasis"/>
    <property type="evidence" value="ECO:0007669"/>
    <property type="project" value="TreeGrafter"/>
</dbReference>
<protein>
    <submittedName>
        <fullName evidence="8">Iron transporter</fullName>
    </submittedName>
</protein>
<feature type="transmembrane region" description="Helical" evidence="6">
    <location>
        <begin position="43"/>
        <end position="61"/>
    </location>
</feature>
<dbReference type="InterPro" id="IPR058533">
    <property type="entry name" value="Cation_efflux_TM"/>
</dbReference>
<dbReference type="InterPro" id="IPR050291">
    <property type="entry name" value="CDF_Transporter"/>
</dbReference>
<evidence type="ECO:0000256" key="2">
    <source>
        <dbReference type="ARBA" id="ARBA00022448"/>
    </source>
</evidence>
<organism evidence="8 9">
    <name type="scientific">Blautia argi</name>
    <dbReference type="NCBI Taxonomy" id="1912897"/>
    <lineage>
        <taxon>Bacteria</taxon>
        <taxon>Bacillati</taxon>
        <taxon>Bacillota</taxon>
        <taxon>Clostridia</taxon>
        <taxon>Lachnospirales</taxon>
        <taxon>Lachnospiraceae</taxon>
        <taxon>Blautia</taxon>
    </lineage>
</organism>
<dbReference type="AlphaFoldDB" id="A0A2Z4UCM1"/>
<evidence type="ECO:0000256" key="4">
    <source>
        <dbReference type="ARBA" id="ARBA00022989"/>
    </source>
</evidence>
<feature type="transmembrane region" description="Helical" evidence="6">
    <location>
        <begin position="154"/>
        <end position="172"/>
    </location>
</feature>
<evidence type="ECO:0000313" key="9">
    <source>
        <dbReference type="Proteomes" id="UP000250003"/>
    </source>
</evidence>
<dbReference type="InterPro" id="IPR027469">
    <property type="entry name" value="Cation_efflux_TMD_sf"/>
</dbReference>
<keyword evidence="5 6" id="KW-0472">Membrane</keyword>
<reference evidence="9" key="1">
    <citation type="submission" date="2018-06" db="EMBL/GenBank/DDBJ databases">
        <title>Description of Blautia argi sp. nov., a new anaerobic isolated from dog feces.</title>
        <authorList>
            <person name="Chang Y.-H."/>
            <person name="Paek J."/>
            <person name="Shin Y."/>
        </authorList>
    </citation>
    <scope>NUCLEOTIDE SEQUENCE [LARGE SCALE GENOMIC DNA]</scope>
    <source>
        <strain evidence="9">KCTC 15426</strain>
    </source>
</reference>
<evidence type="ECO:0000313" key="8">
    <source>
        <dbReference type="EMBL" id="AWY98738.1"/>
    </source>
</evidence>
<dbReference type="RefSeq" id="WP_111920224.1">
    <property type="nucleotide sequence ID" value="NZ_CAUWHR010000008.1"/>
</dbReference>
<dbReference type="Proteomes" id="UP000250003">
    <property type="component" value="Chromosome"/>
</dbReference>
<feature type="transmembrane region" description="Helical" evidence="6">
    <location>
        <begin position="9"/>
        <end position="31"/>
    </location>
</feature>
<accession>A0A2Z4UCM1</accession>
<feature type="transmembrane region" description="Helical" evidence="6">
    <location>
        <begin position="73"/>
        <end position="93"/>
    </location>
</feature>
<evidence type="ECO:0000256" key="3">
    <source>
        <dbReference type="ARBA" id="ARBA00022692"/>
    </source>
</evidence>
<dbReference type="PANTHER" id="PTHR43840:SF15">
    <property type="entry name" value="MITOCHONDRIAL METAL TRANSPORTER 1-RELATED"/>
    <property type="match status" value="1"/>
</dbReference>
<dbReference type="PANTHER" id="PTHR43840">
    <property type="entry name" value="MITOCHONDRIAL METAL TRANSPORTER 1-RELATED"/>
    <property type="match status" value="1"/>
</dbReference>
<dbReference type="Gene3D" id="1.20.1510.10">
    <property type="entry name" value="Cation efflux protein transmembrane domain"/>
    <property type="match status" value="1"/>
</dbReference>
<comment type="subcellular location">
    <subcellularLocation>
        <location evidence="1">Membrane</location>
        <topology evidence="1">Multi-pass membrane protein</topology>
    </subcellularLocation>
</comment>
<dbReference type="SUPFAM" id="SSF161111">
    <property type="entry name" value="Cation efflux protein transmembrane domain-like"/>
    <property type="match status" value="1"/>
</dbReference>
<name>A0A2Z4UCM1_9FIRM</name>
<evidence type="ECO:0000256" key="6">
    <source>
        <dbReference type="SAM" id="Phobius"/>
    </source>
</evidence>
<proteinExistence type="predicted"/>
<feature type="domain" description="Cation efflux protein transmembrane" evidence="7">
    <location>
        <begin position="11"/>
        <end position="211"/>
    </location>
</feature>
<dbReference type="GO" id="GO:0015086">
    <property type="term" value="F:cadmium ion transmembrane transporter activity"/>
    <property type="evidence" value="ECO:0007669"/>
    <property type="project" value="TreeGrafter"/>
</dbReference>
<feature type="transmembrane region" description="Helical" evidence="6">
    <location>
        <begin position="113"/>
        <end position="133"/>
    </location>
</feature>
<evidence type="ECO:0000256" key="5">
    <source>
        <dbReference type="ARBA" id="ARBA00023136"/>
    </source>
</evidence>
<dbReference type="GO" id="GO:0015093">
    <property type="term" value="F:ferrous iron transmembrane transporter activity"/>
    <property type="evidence" value="ECO:0007669"/>
    <property type="project" value="TreeGrafter"/>
</dbReference>